<dbReference type="GO" id="GO:0016730">
    <property type="term" value="F:oxidoreductase activity, acting on iron-sulfur proteins as donors"/>
    <property type="evidence" value="ECO:0007669"/>
    <property type="project" value="InterPro"/>
</dbReference>
<proteinExistence type="predicted"/>
<sequence>MAYVSGKPILSDEEFDNLKLKLKQEGSEIVVEGPRCSLRSRKGPCPNCGNENQSFFGTILSVSSGGSTNSVKRSNCGTEMVYDSKTRLITLPEGSNALFEKMMFVKLDPQQLICCCVTGWKVLI</sequence>
<dbReference type="Proteomes" id="UP000467840">
    <property type="component" value="Chromosome 15"/>
</dbReference>
<dbReference type="EMBL" id="JAAGAX010000005">
    <property type="protein sequence ID" value="KAF2313197.1"/>
    <property type="molecule type" value="Genomic_DNA"/>
</dbReference>
<organism evidence="1 2">
    <name type="scientific">Hevea brasiliensis</name>
    <name type="common">Para rubber tree</name>
    <name type="synonym">Siphonia brasiliensis</name>
    <dbReference type="NCBI Taxonomy" id="3981"/>
    <lineage>
        <taxon>Eukaryota</taxon>
        <taxon>Viridiplantae</taxon>
        <taxon>Streptophyta</taxon>
        <taxon>Embryophyta</taxon>
        <taxon>Tracheophyta</taxon>
        <taxon>Spermatophyta</taxon>
        <taxon>Magnoliopsida</taxon>
        <taxon>eudicotyledons</taxon>
        <taxon>Gunneridae</taxon>
        <taxon>Pentapetalae</taxon>
        <taxon>rosids</taxon>
        <taxon>fabids</taxon>
        <taxon>Malpighiales</taxon>
        <taxon>Euphorbiaceae</taxon>
        <taxon>Crotonoideae</taxon>
        <taxon>Micrandreae</taxon>
        <taxon>Hevea</taxon>
    </lineage>
</organism>
<name>A0A6A6MJP9_HEVBR</name>
<reference evidence="1 2" key="1">
    <citation type="journal article" date="2020" name="Mol. Plant">
        <title>The Chromosome-Based Rubber Tree Genome Provides New Insights into Spurge Genome Evolution and Rubber Biosynthesis.</title>
        <authorList>
            <person name="Liu J."/>
            <person name="Shi C."/>
            <person name="Shi C.C."/>
            <person name="Li W."/>
            <person name="Zhang Q.J."/>
            <person name="Zhang Y."/>
            <person name="Li K."/>
            <person name="Lu H.F."/>
            <person name="Shi C."/>
            <person name="Zhu S.T."/>
            <person name="Xiao Z.Y."/>
            <person name="Nan H."/>
            <person name="Yue Y."/>
            <person name="Zhu X.G."/>
            <person name="Wu Y."/>
            <person name="Hong X.N."/>
            <person name="Fan G.Y."/>
            <person name="Tong Y."/>
            <person name="Zhang D."/>
            <person name="Mao C.L."/>
            <person name="Liu Y.L."/>
            <person name="Hao S.J."/>
            <person name="Liu W.Q."/>
            <person name="Lv M.Q."/>
            <person name="Zhang H.B."/>
            <person name="Liu Y."/>
            <person name="Hu-Tang G.R."/>
            <person name="Wang J.P."/>
            <person name="Wang J.H."/>
            <person name="Sun Y.H."/>
            <person name="Ni S.B."/>
            <person name="Chen W.B."/>
            <person name="Zhang X.C."/>
            <person name="Jiao Y.N."/>
            <person name="Eichler E.E."/>
            <person name="Li G.H."/>
            <person name="Liu X."/>
            <person name="Gao L.Z."/>
        </authorList>
    </citation>
    <scope>NUCLEOTIDE SEQUENCE [LARGE SCALE GENOMIC DNA]</scope>
    <source>
        <strain evidence="2">cv. GT1</strain>
        <tissue evidence="1">Leaf</tissue>
    </source>
</reference>
<dbReference type="PANTHER" id="PTHR31032">
    <property type="entry name" value="PGR5-LIKE PROTEIN 1B, CHLOROPLASTIC"/>
    <property type="match status" value="1"/>
</dbReference>
<accession>A0A6A6MJP9</accession>
<dbReference type="GO" id="GO:0009773">
    <property type="term" value="P:photosynthetic electron transport in photosystem I"/>
    <property type="evidence" value="ECO:0007669"/>
    <property type="project" value="InterPro"/>
</dbReference>
<dbReference type="AlphaFoldDB" id="A0A6A6MJP9"/>
<gene>
    <name evidence="1" type="ORF">GH714_009726</name>
</gene>
<comment type="caution">
    <text evidence="1">The sequence shown here is derived from an EMBL/GenBank/DDBJ whole genome shotgun (WGS) entry which is preliminary data.</text>
</comment>
<dbReference type="GO" id="GO:0009535">
    <property type="term" value="C:chloroplast thylakoid membrane"/>
    <property type="evidence" value="ECO:0007669"/>
    <property type="project" value="InterPro"/>
</dbReference>
<keyword evidence="2" id="KW-1185">Reference proteome</keyword>
<evidence type="ECO:0000313" key="2">
    <source>
        <dbReference type="Proteomes" id="UP000467840"/>
    </source>
</evidence>
<protein>
    <submittedName>
        <fullName evidence="1">Uncharacterized protein</fullName>
    </submittedName>
</protein>
<dbReference type="PANTHER" id="PTHR31032:SF1">
    <property type="entry name" value="PGR5-LIKE PROTEIN 1B, CHLOROPLASTIC"/>
    <property type="match status" value="1"/>
</dbReference>
<evidence type="ECO:0000313" key="1">
    <source>
        <dbReference type="EMBL" id="KAF2313197.1"/>
    </source>
</evidence>
<dbReference type="InterPro" id="IPR039987">
    <property type="entry name" value="PGRL1"/>
</dbReference>